<protein>
    <submittedName>
        <fullName evidence="2">Phosphoinositide-interacting protein</fullName>
    </submittedName>
</protein>
<feature type="compositionally biased region" description="Basic and acidic residues" evidence="1">
    <location>
        <begin position="19"/>
        <end position="46"/>
    </location>
</feature>
<feature type="compositionally biased region" description="Basic and acidic residues" evidence="1">
    <location>
        <begin position="102"/>
        <end position="120"/>
    </location>
</feature>
<accession>A0A4D9E785</accession>
<name>A0A4D9E785_9SAUR</name>
<dbReference type="STRING" id="55544.A0A4D9E785"/>
<organism evidence="2 3">
    <name type="scientific">Platysternon megacephalum</name>
    <name type="common">big-headed turtle</name>
    <dbReference type="NCBI Taxonomy" id="55544"/>
    <lineage>
        <taxon>Eukaryota</taxon>
        <taxon>Metazoa</taxon>
        <taxon>Chordata</taxon>
        <taxon>Craniata</taxon>
        <taxon>Vertebrata</taxon>
        <taxon>Euteleostomi</taxon>
        <taxon>Archelosauria</taxon>
        <taxon>Testudinata</taxon>
        <taxon>Testudines</taxon>
        <taxon>Cryptodira</taxon>
        <taxon>Durocryptodira</taxon>
        <taxon>Testudinoidea</taxon>
        <taxon>Platysternidae</taxon>
        <taxon>Platysternon</taxon>
    </lineage>
</organism>
<dbReference type="EMBL" id="QXTE01000112">
    <property type="protein sequence ID" value="TFK05577.1"/>
    <property type="molecule type" value="Genomic_DNA"/>
</dbReference>
<feature type="region of interest" description="Disordered" evidence="1">
    <location>
        <begin position="18"/>
        <end position="80"/>
    </location>
</feature>
<comment type="caution">
    <text evidence="2">The sequence shown here is derived from an EMBL/GenBank/DDBJ whole genome shotgun (WGS) entry which is preliminary data.</text>
</comment>
<evidence type="ECO:0000313" key="3">
    <source>
        <dbReference type="Proteomes" id="UP000297703"/>
    </source>
</evidence>
<dbReference type="Proteomes" id="UP000297703">
    <property type="component" value="Unassembled WGS sequence"/>
</dbReference>
<keyword evidence="3" id="KW-1185">Reference proteome</keyword>
<reference evidence="2 3" key="1">
    <citation type="submission" date="2019-04" db="EMBL/GenBank/DDBJ databases">
        <title>Draft genome of the big-headed turtle Platysternon megacephalum.</title>
        <authorList>
            <person name="Gong S."/>
        </authorList>
    </citation>
    <scope>NUCLEOTIDE SEQUENCE [LARGE SCALE GENOMIC DNA]</scope>
    <source>
        <strain evidence="2">DO16091913</strain>
        <tissue evidence="2">Muscle</tissue>
    </source>
</reference>
<reference evidence="2 3" key="2">
    <citation type="submission" date="2019-04" db="EMBL/GenBank/DDBJ databases">
        <title>The genome sequence of big-headed turtle.</title>
        <authorList>
            <person name="Gong S."/>
        </authorList>
    </citation>
    <scope>NUCLEOTIDE SEQUENCE [LARGE SCALE GENOMIC DNA]</scope>
    <source>
        <strain evidence="2">DO16091913</strain>
        <tissue evidence="2">Muscle</tissue>
    </source>
</reference>
<evidence type="ECO:0000256" key="1">
    <source>
        <dbReference type="SAM" id="MobiDB-lite"/>
    </source>
</evidence>
<feature type="region of interest" description="Disordered" evidence="1">
    <location>
        <begin position="93"/>
        <end position="130"/>
    </location>
</feature>
<gene>
    <name evidence="2" type="ORF">DR999_PMT11854</name>
</gene>
<evidence type="ECO:0000313" key="2">
    <source>
        <dbReference type="EMBL" id="TFK05577.1"/>
    </source>
</evidence>
<sequence>MQKETNWVCLALSAGHSVMKRDFPPRTERGEEPPRPREWSDAEEKGTPQSCFTDDENFTIKSEPPDPLPERSEENLSMSPDWRNAYKIQCKPQRQRLYHAGPKRETVTIKLEPREPSSEKSEEDLSTSSDIYRIQCKPERQQINPTRAENENLTVKLDSPELSPEQSKNTVLESSDWDSIFRIPCKSGRQPVSPIEATHETSTIKLEPSALHGFGGAGEGEVAELRNTTAVSPLGPFVQTVCDSPSSDDEGGDLTTVACSSRASRTPCVPYTVAYIVCPYQVVNKGRRDSSASFPVRYDLRNVQPGNPCTPKLPLTCRVHQKCSPPSMVSYV</sequence>
<proteinExistence type="predicted"/>
<dbReference type="OrthoDB" id="10516574at2759"/>
<dbReference type="AlphaFoldDB" id="A0A4D9E785"/>